<evidence type="ECO:0000313" key="6">
    <source>
        <dbReference type="Proteomes" id="UP000176651"/>
    </source>
</evidence>
<keyword evidence="3" id="KW-0949">S-adenosyl-L-methionine</keyword>
<protein>
    <recommendedName>
        <fullName evidence="4">Methyltransferase type 11 domain-containing protein</fullName>
    </recommendedName>
</protein>
<dbReference type="PANTHER" id="PTHR43464:SF19">
    <property type="entry name" value="UBIQUINONE BIOSYNTHESIS O-METHYLTRANSFERASE, MITOCHONDRIAL"/>
    <property type="match status" value="1"/>
</dbReference>
<dbReference type="PANTHER" id="PTHR43464">
    <property type="entry name" value="METHYLTRANSFERASE"/>
    <property type="match status" value="1"/>
</dbReference>
<dbReference type="InterPro" id="IPR029063">
    <property type="entry name" value="SAM-dependent_MTases_sf"/>
</dbReference>
<comment type="caution">
    <text evidence="5">The sequence shown here is derived from an EMBL/GenBank/DDBJ whole genome shotgun (WGS) entry which is preliminary data.</text>
</comment>
<dbReference type="SUPFAM" id="SSF53335">
    <property type="entry name" value="S-adenosyl-L-methionine-dependent methyltransferases"/>
    <property type="match status" value="1"/>
</dbReference>
<reference evidence="5 6" key="1">
    <citation type="journal article" date="2016" name="Nat. Commun.">
        <title>Thousands of microbial genomes shed light on interconnected biogeochemical processes in an aquifer system.</title>
        <authorList>
            <person name="Anantharaman K."/>
            <person name="Brown C.T."/>
            <person name="Hug L.A."/>
            <person name="Sharon I."/>
            <person name="Castelle C.J."/>
            <person name="Probst A.J."/>
            <person name="Thomas B.C."/>
            <person name="Singh A."/>
            <person name="Wilkins M.J."/>
            <person name="Karaoz U."/>
            <person name="Brodie E.L."/>
            <person name="Williams K.H."/>
            <person name="Hubbard S.S."/>
            <person name="Banfield J.F."/>
        </authorList>
    </citation>
    <scope>NUCLEOTIDE SEQUENCE [LARGE SCALE GENOMIC DNA]</scope>
</reference>
<dbReference type="InterPro" id="IPR013216">
    <property type="entry name" value="Methyltransf_11"/>
</dbReference>
<dbReference type="EMBL" id="META01000002">
    <property type="protein sequence ID" value="OGB74401.1"/>
    <property type="molecule type" value="Genomic_DNA"/>
</dbReference>
<name>A0A1F4NSI7_UNCK3</name>
<dbReference type="GO" id="GO:0008757">
    <property type="term" value="F:S-adenosylmethionine-dependent methyltransferase activity"/>
    <property type="evidence" value="ECO:0007669"/>
    <property type="project" value="InterPro"/>
</dbReference>
<gene>
    <name evidence="5" type="ORF">A2V68_01665</name>
</gene>
<evidence type="ECO:0000313" key="5">
    <source>
        <dbReference type="EMBL" id="OGB74401.1"/>
    </source>
</evidence>
<dbReference type="Gene3D" id="3.40.50.150">
    <property type="entry name" value="Vaccinia Virus protein VP39"/>
    <property type="match status" value="1"/>
</dbReference>
<feature type="domain" description="Methyltransferase type 11" evidence="4">
    <location>
        <begin position="43"/>
        <end position="129"/>
    </location>
</feature>
<evidence type="ECO:0000259" key="4">
    <source>
        <dbReference type="Pfam" id="PF08241"/>
    </source>
</evidence>
<evidence type="ECO:0000256" key="2">
    <source>
        <dbReference type="ARBA" id="ARBA00022679"/>
    </source>
</evidence>
<dbReference type="Pfam" id="PF08241">
    <property type="entry name" value="Methyltransf_11"/>
    <property type="match status" value="1"/>
</dbReference>
<dbReference type="Proteomes" id="UP000176651">
    <property type="component" value="Unassembled WGS sequence"/>
</dbReference>
<dbReference type="CDD" id="cd02440">
    <property type="entry name" value="AdoMet_MTases"/>
    <property type="match status" value="1"/>
</dbReference>
<proteinExistence type="predicted"/>
<dbReference type="STRING" id="1798535.A2V68_01665"/>
<dbReference type="GO" id="GO:0032259">
    <property type="term" value="P:methylation"/>
    <property type="evidence" value="ECO:0007669"/>
    <property type="project" value="UniProtKB-KW"/>
</dbReference>
<keyword evidence="2" id="KW-0808">Transferase</keyword>
<evidence type="ECO:0000256" key="1">
    <source>
        <dbReference type="ARBA" id="ARBA00022603"/>
    </source>
</evidence>
<accession>A0A1F4NSI7</accession>
<dbReference type="AlphaFoldDB" id="A0A1F4NSI7"/>
<keyword evidence="1" id="KW-0489">Methyltransferase</keyword>
<evidence type="ECO:0000256" key="3">
    <source>
        <dbReference type="ARBA" id="ARBA00022691"/>
    </source>
</evidence>
<sequence>MRIESIERMAQKEGSYWWHISCRLVWQAVLDEFVRPRKGTKILDVGCGAGINLLMLGQFGQAIGIDSSKRAVELSKKYGKAALGDALKLPFPDESFDVLTALDLLEHLEDDRKALREWRRVLKPGGYALVSVPAYQWLFGPRDRELMHQRRYNLPSLVEAVKEAGLEPVFASYFFTLTFLPFLIQRVLSLITGRSAGYTEVPSVVNSLLIILGHIEAGWLKFLPLPFGSSVLVLARKR</sequence>
<organism evidence="5 6">
    <name type="scientific">candidate division Kazan bacterium RBG_13_50_9</name>
    <dbReference type="NCBI Taxonomy" id="1798535"/>
    <lineage>
        <taxon>Bacteria</taxon>
        <taxon>Bacteria division Kazan-3B-28</taxon>
    </lineage>
</organism>